<organism evidence="1 2">
    <name type="scientific">Microcystis aeruginosa PCC 9807</name>
    <dbReference type="NCBI Taxonomy" id="1160283"/>
    <lineage>
        <taxon>Bacteria</taxon>
        <taxon>Bacillati</taxon>
        <taxon>Cyanobacteriota</taxon>
        <taxon>Cyanophyceae</taxon>
        <taxon>Oscillatoriophycideae</taxon>
        <taxon>Chroococcales</taxon>
        <taxon>Microcystaceae</taxon>
        <taxon>Microcystis</taxon>
    </lineage>
</organism>
<dbReference type="Proteomes" id="UP000003613">
    <property type="component" value="Unassembled WGS sequence"/>
</dbReference>
<gene>
    <name evidence="1" type="ORF">MICAF_3630010</name>
</gene>
<evidence type="ECO:0000313" key="2">
    <source>
        <dbReference type="Proteomes" id="UP000003613"/>
    </source>
</evidence>
<dbReference type="EMBL" id="CAIM01000294">
    <property type="protein sequence ID" value="CCI18200.1"/>
    <property type="molecule type" value="Genomic_DNA"/>
</dbReference>
<proteinExistence type="predicted"/>
<accession>I4H826</accession>
<comment type="caution">
    <text evidence="1">The sequence shown here is derived from an EMBL/GenBank/DDBJ whole genome shotgun (WGS) entry which is preliminary data.</text>
</comment>
<evidence type="ECO:0000313" key="1">
    <source>
        <dbReference type="EMBL" id="CCI18200.1"/>
    </source>
</evidence>
<sequence length="266" mass="30488">MTNRLEVESAIKQLPESEVRALANWLQDYLDEMWDRQIEADLASGKLDRLIPQAEEDMATNNVRDLDLPLIMDEPIDIEVVRTEALRKLGRNIVNFSKIEGILKYLLSVTQIQGLSTSTRNQFVDNHERFRKHTLGKLVQKFHNTVLVDDSQSEAQLDSSELGKSLSFKATYSDSDFLNAQKQALSDIVLERNKLIHQDLALLDTSSIEDYYKLISLLDEQNPRLLAHLEELGWMLTSFIEGLKDLQSFIKSPDFHQFIHSSQSDA</sequence>
<name>I4H826_MICAE</name>
<protein>
    <submittedName>
        <fullName evidence="1">Genome sequencing data, contig C284 (Modular protein)</fullName>
    </submittedName>
</protein>
<dbReference type="HOGENOM" id="CLU_091324_0_0_3"/>
<reference evidence="1 2" key="1">
    <citation type="submission" date="2012-04" db="EMBL/GenBank/DDBJ databases">
        <authorList>
            <person name="Genoscope - CEA"/>
        </authorList>
    </citation>
    <scope>NUCLEOTIDE SEQUENCE [LARGE SCALE GENOMIC DNA]</scope>
    <source>
        <strain evidence="1 2">9807</strain>
    </source>
</reference>
<dbReference type="AlphaFoldDB" id="I4H826"/>
<dbReference type="RefSeq" id="WP_002788125.1">
    <property type="nucleotide sequence ID" value="NZ_HE973360.1"/>
</dbReference>